<gene>
    <name evidence="2" type="ORF">PCL_04935</name>
</gene>
<name>A0A2U3DWA8_PURLI</name>
<reference evidence="2 3" key="1">
    <citation type="journal article" date="2016" name="Front. Microbiol.">
        <title>Genome and transcriptome sequences reveal the specific parasitism of the nematophagous Purpureocillium lilacinum 36-1.</title>
        <authorList>
            <person name="Xie J."/>
            <person name="Li S."/>
            <person name="Mo C."/>
            <person name="Xiao X."/>
            <person name="Peng D."/>
            <person name="Wang G."/>
            <person name="Xiao Y."/>
        </authorList>
    </citation>
    <scope>NUCLEOTIDE SEQUENCE [LARGE SCALE GENOMIC DNA]</scope>
    <source>
        <strain evidence="2 3">36-1</strain>
    </source>
</reference>
<feature type="compositionally biased region" description="Basic residues" evidence="1">
    <location>
        <begin position="56"/>
        <end position="66"/>
    </location>
</feature>
<dbReference type="EMBL" id="LCWV01000024">
    <property type="protein sequence ID" value="PWI66522.1"/>
    <property type="molecule type" value="Genomic_DNA"/>
</dbReference>
<accession>A0A2U3DWA8</accession>
<feature type="compositionally biased region" description="Basic and acidic residues" evidence="1">
    <location>
        <begin position="38"/>
        <end position="47"/>
    </location>
</feature>
<proteinExistence type="predicted"/>
<comment type="caution">
    <text evidence="2">The sequence shown here is derived from an EMBL/GenBank/DDBJ whole genome shotgun (WGS) entry which is preliminary data.</text>
</comment>
<organism evidence="2 3">
    <name type="scientific">Purpureocillium lilacinum</name>
    <name type="common">Paecilomyces lilacinus</name>
    <dbReference type="NCBI Taxonomy" id="33203"/>
    <lineage>
        <taxon>Eukaryota</taxon>
        <taxon>Fungi</taxon>
        <taxon>Dikarya</taxon>
        <taxon>Ascomycota</taxon>
        <taxon>Pezizomycotina</taxon>
        <taxon>Sordariomycetes</taxon>
        <taxon>Hypocreomycetidae</taxon>
        <taxon>Hypocreales</taxon>
        <taxon>Ophiocordycipitaceae</taxon>
        <taxon>Purpureocillium</taxon>
    </lineage>
</organism>
<evidence type="ECO:0000256" key="1">
    <source>
        <dbReference type="SAM" id="MobiDB-lite"/>
    </source>
</evidence>
<feature type="region of interest" description="Disordered" evidence="1">
    <location>
        <begin position="36"/>
        <end position="102"/>
    </location>
</feature>
<feature type="region of interest" description="Disordered" evidence="1">
    <location>
        <begin position="1"/>
        <end position="21"/>
    </location>
</feature>
<dbReference type="AlphaFoldDB" id="A0A2U3DWA8"/>
<evidence type="ECO:0000313" key="3">
    <source>
        <dbReference type="Proteomes" id="UP000245956"/>
    </source>
</evidence>
<sequence length="134" mass="14478">MAGEAAGYAEAPVGRLNGRRGGVCQKGALAVLALARPRLRDTDEGGKRPPSGPVRRLPRWAQRRRKWEGGSTRLGAGAQFLPRTPSTAPSPEGIGGRQWPRINNVNTRHPIAQAEPPGAVLDFDPRRDAVLLRH</sequence>
<protein>
    <submittedName>
        <fullName evidence="2">Uncharacterized protein</fullName>
    </submittedName>
</protein>
<evidence type="ECO:0000313" key="2">
    <source>
        <dbReference type="EMBL" id="PWI66522.1"/>
    </source>
</evidence>
<dbReference type="Proteomes" id="UP000245956">
    <property type="component" value="Unassembled WGS sequence"/>
</dbReference>